<keyword evidence="3" id="KW-1185">Reference proteome</keyword>
<dbReference type="EMBL" id="FQUO01000020">
    <property type="protein sequence ID" value="SHG19172.1"/>
    <property type="molecule type" value="Genomic_DNA"/>
</dbReference>
<name>A0A1M5HTH1_9BACT</name>
<feature type="transmembrane region" description="Helical" evidence="1">
    <location>
        <begin position="37"/>
        <end position="57"/>
    </location>
</feature>
<proteinExistence type="predicted"/>
<feature type="transmembrane region" description="Helical" evidence="1">
    <location>
        <begin position="128"/>
        <end position="150"/>
    </location>
</feature>
<dbReference type="AlphaFoldDB" id="A0A1M5HTH1"/>
<organism evidence="2 3">
    <name type="scientific">Cnuella takakiae</name>
    <dbReference type="NCBI Taxonomy" id="1302690"/>
    <lineage>
        <taxon>Bacteria</taxon>
        <taxon>Pseudomonadati</taxon>
        <taxon>Bacteroidota</taxon>
        <taxon>Chitinophagia</taxon>
        <taxon>Chitinophagales</taxon>
        <taxon>Chitinophagaceae</taxon>
        <taxon>Cnuella</taxon>
    </lineage>
</organism>
<feature type="transmembrane region" description="Helical" evidence="1">
    <location>
        <begin position="100"/>
        <end position="122"/>
    </location>
</feature>
<keyword evidence="1" id="KW-1133">Transmembrane helix</keyword>
<dbReference type="OrthoDB" id="948891at2"/>
<keyword evidence="1" id="KW-0812">Transmembrane</keyword>
<feature type="transmembrane region" description="Helical" evidence="1">
    <location>
        <begin position="63"/>
        <end position="79"/>
    </location>
</feature>
<accession>A0A1M5HTH1</accession>
<sequence>MVLKILLFSLLPAIVLISTGMIAAYKSPSENLRGAILHFAAGVVFSIVAVELLPGIIEKHLPLEVLLGFGSGIGLMFLIEKLTKQNLSVKGTLEGEAARGFLITMGVDIVIDGLLLGIGFAAGEEQGILLAVALTIEIMALALALAAQLTADGYTKQRITKLLLLFGGLFLVVAIAGATLFGNLSDELLETLLSFGLAALLYLVTEELLVEAHELKEKSYMTLSFFVGFILFVIIGMYV</sequence>
<feature type="transmembrane region" description="Helical" evidence="1">
    <location>
        <begin position="188"/>
        <end position="208"/>
    </location>
</feature>
<reference evidence="2 3" key="1">
    <citation type="submission" date="2016-11" db="EMBL/GenBank/DDBJ databases">
        <authorList>
            <person name="Jaros S."/>
            <person name="Januszkiewicz K."/>
            <person name="Wedrychowicz H."/>
        </authorList>
    </citation>
    <scope>NUCLEOTIDE SEQUENCE [LARGE SCALE GENOMIC DNA]</scope>
    <source>
        <strain evidence="2 3">DSM 26897</strain>
    </source>
</reference>
<evidence type="ECO:0000256" key="1">
    <source>
        <dbReference type="SAM" id="Phobius"/>
    </source>
</evidence>
<keyword evidence="1" id="KW-0472">Membrane</keyword>
<gene>
    <name evidence="2" type="ORF">SAMN05444008_12049</name>
</gene>
<dbReference type="RefSeq" id="WP_073047467.1">
    <property type="nucleotide sequence ID" value="NZ_FQUO01000020.1"/>
</dbReference>
<dbReference type="Proteomes" id="UP000184368">
    <property type="component" value="Unassembled WGS sequence"/>
</dbReference>
<feature type="transmembrane region" description="Helical" evidence="1">
    <location>
        <begin position="162"/>
        <end position="182"/>
    </location>
</feature>
<dbReference type="STRING" id="1302690.BUE76_00140"/>
<evidence type="ECO:0000313" key="2">
    <source>
        <dbReference type="EMBL" id="SHG19172.1"/>
    </source>
</evidence>
<evidence type="ECO:0000313" key="3">
    <source>
        <dbReference type="Proteomes" id="UP000184368"/>
    </source>
</evidence>
<protein>
    <submittedName>
        <fullName evidence="2">Zinc transporter, ZIP family</fullName>
    </submittedName>
</protein>
<feature type="transmembrane region" description="Helical" evidence="1">
    <location>
        <begin position="220"/>
        <end position="238"/>
    </location>
</feature>
<feature type="transmembrane region" description="Helical" evidence="1">
    <location>
        <begin position="6"/>
        <end position="25"/>
    </location>
</feature>